<evidence type="ECO:0008006" key="3">
    <source>
        <dbReference type="Google" id="ProtNLM"/>
    </source>
</evidence>
<evidence type="ECO:0000313" key="2">
    <source>
        <dbReference type="EMBL" id="CAB4125060.1"/>
    </source>
</evidence>
<feature type="compositionally biased region" description="Acidic residues" evidence="1">
    <location>
        <begin position="55"/>
        <end position="84"/>
    </location>
</feature>
<feature type="compositionally biased region" description="Low complexity" evidence="1">
    <location>
        <begin position="25"/>
        <end position="43"/>
    </location>
</feature>
<reference evidence="2" key="1">
    <citation type="submission" date="2020-04" db="EMBL/GenBank/DDBJ databases">
        <authorList>
            <person name="Chiriac C."/>
            <person name="Salcher M."/>
            <person name="Ghai R."/>
            <person name="Kavagutti S V."/>
        </authorList>
    </citation>
    <scope>NUCLEOTIDE SEQUENCE</scope>
</reference>
<proteinExistence type="predicted"/>
<organism evidence="2">
    <name type="scientific">uncultured Caudovirales phage</name>
    <dbReference type="NCBI Taxonomy" id="2100421"/>
    <lineage>
        <taxon>Viruses</taxon>
        <taxon>Duplodnaviria</taxon>
        <taxon>Heunggongvirae</taxon>
        <taxon>Uroviricota</taxon>
        <taxon>Caudoviricetes</taxon>
        <taxon>Peduoviridae</taxon>
        <taxon>Maltschvirus</taxon>
        <taxon>Maltschvirus maltsch</taxon>
    </lineage>
</organism>
<sequence length="333" mass="37004">MSDTAPQATGIQGAALAFESLLAGASSDTETTQTEATSETTPAQEDGAEALVGESDGDETPADEADGPEVDAATDEGDPEDAEPEPQLVTVKIDGKTEQVSLEEAAKGYQRQVDYSRKMDALSEDRKGFEAERYQVAQERQQYAQLLTALQQQLQTGQPQEPDWQRLYETDPIEWVRQREVWRDRQERLTAAQFEQQRLQAVQAQEQQVHLSKLVQDGRQKMIELVPDWKDTKRWESDRQGLLEYGQKIGFSADELNQTYDPRAVVALYKAMKFDNLMAKRPQAAPPKGPKVAPAGTASTAPKSTSEVTKAKQRLAQTGRVQDAAALFEKFLD</sequence>
<feature type="region of interest" description="Disordered" evidence="1">
    <location>
        <begin position="22"/>
        <end position="87"/>
    </location>
</feature>
<dbReference type="EMBL" id="LR796182">
    <property type="protein sequence ID" value="CAB4125060.1"/>
    <property type="molecule type" value="Genomic_DNA"/>
</dbReference>
<name>A0A6J5KXU0_9CAUD</name>
<accession>A0A6J5KXU0</accession>
<feature type="region of interest" description="Disordered" evidence="1">
    <location>
        <begin position="281"/>
        <end position="316"/>
    </location>
</feature>
<feature type="compositionally biased region" description="Polar residues" evidence="1">
    <location>
        <begin position="299"/>
        <end position="308"/>
    </location>
</feature>
<evidence type="ECO:0000256" key="1">
    <source>
        <dbReference type="SAM" id="MobiDB-lite"/>
    </source>
</evidence>
<gene>
    <name evidence="2" type="ORF">UFOVP62_56</name>
</gene>
<protein>
    <recommendedName>
        <fullName evidence="3">Scaffolding protein</fullName>
    </recommendedName>
</protein>